<dbReference type="EMBL" id="SSTD01003480">
    <property type="protein sequence ID" value="TYK26287.1"/>
    <property type="molecule type" value="Genomic_DNA"/>
</dbReference>
<dbReference type="EMBL" id="SSTE01000699">
    <property type="protein sequence ID" value="KAA0067050.1"/>
    <property type="molecule type" value="Genomic_DNA"/>
</dbReference>
<evidence type="ECO:0000313" key="5">
    <source>
        <dbReference type="Proteomes" id="UP000321947"/>
    </source>
</evidence>
<dbReference type="Proteomes" id="UP000321947">
    <property type="component" value="Unassembled WGS sequence"/>
</dbReference>
<comment type="caution">
    <text evidence="2">The sequence shown here is derived from an EMBL/GenBank/DDBJ whole genome shotgun (WGS) entry which is preliminary data.</text>
</comment>
<gene>
    <name evidence="3" type="ORF">E5676_scaffold14G00620</name>
    <name evidence="2" type="ORF">E6C27_scaffold38G00980</name>
</gene>
<dbReference type="OrthoDB" id="1751483at2759"/>
<dbReference type="PANTHER" id="PTHR42648">
    <property type="entry name" value="TRANSPOSASE, PUTATIVE-RELATED"/>
    <property type="match status" value="1"/>
</dbReference>
<dbReference type="Gene3D" id="3.30.420.10">
    <property type="entry name" value="Ribonuclease H-like superfamily/Ribonuclease H"/>
    <property type="match status" value="1"/>
</dbReference>
<dbReference type="GO" id="GO:0003676">
    <property type="term" value="F:nucleic acid binding"/>
    <property type="evidence" value="ECO:0007669"/>
    <property type="project" value="InterPro"/>
</dbReference>
<dbReference type="AlphaFoldDB" id="A0A5A7VIL5"/>
<dbReference type="InterPro" id="IPR057670">
    <property type="entry name" value="SH3_retrovirus"/>
</dbReference>
<feature type="domain" description="Retroviral polymerase SH3-like" evidence="1">
    <location>
        <begin position="198"/>
        <end position="248"/>
    </location>
</feature>
<dbReference type="Proteomes" id="UP000321393">
    <property type="component" value="Unassembled WGS sequence"/>
</dbReference>
<evidence type="ECO:0000313" key="2">
    <source>
        <dbReference type="EMBL" id="KAA0067050.1"/>
    </source>
</evidence>
<evidence type="ECO:0000313" key="4">
    <source>
        <dbReference type="Proteomes" id="UP000321393"/>
    </source>
</evidence>
<dbReference type="SUPFAM" id="SSF53098">
    <property type="entry name" value="Ribonuclease H-like"/>
    <property type="match status" value="1"/>
</dbReference>
<sequence length="289" mass="32800">MLNSRTENLGSILKARHNGSHRYGLGFVASTSSSKATSEIKFVPASIRVEYDTIHIETGLQLNLLGELVTIVVEKWVLQTYVTGHITFGEGAKGNIIAKLNRDKDDLPRLNDVRKLGHVSMRELEKVIKNKEVVGISDLDVNGNFYCGDCQIGKKTRSTHKSLKECYTNRVLELLHMDLMGPMQTESLGGKRYVLVVVDDYSRYTWKWDVRSEQEIFLGYSQNSWAYRVYNNRSDSVMETINVTINDLDSAIKQMNDEEDETLNMSEVRTMSTVEESKAIIHLTIQAKV</sequence>
<dbReference type="InterPro" id="IPR012337">
    <property type="entry name" value="RNaseH-like_sf"/>
</dbReference>
<dbReference type="InterPro" id="IPR039537">
    <property type="entry name" value="Retrotran_Ty1/copia-like"/>
</dbReference>
<dbReference type="PANTHER" id="PTHR42648:SF21">
    <property type="entry name" value="CYSTEINE-RICH RLK (RECEPTOR-LIKE PROTEIN KINASE) 8"/>
    <property type="match status" value="1"/>
</dbReference>
<accession>A0A5A7VIL5</accession>
<dbReference type="InterPro" id="IPR036397">
    <property type="entry name" value="RNaseH_sf"/>
</dbReference>
<name>A0A5A7VIL5_CUCMM</name>
<dbReference type="Pfam" id="PF25597">
    <property type="entry name" value="SH3_retrovirus"/>
    <property type="match status" value="1"/>
</dbReference>
<organism evidence="2 4">
    <name type="scientific">Cucumis melo var. makuwa</name>
    <name type="common">Oriental melon</name>
    <dbReference type="NCBI Taxonomy" id="1194695"/>
    <lineage>
        <taxon>Eukaryota</taxon>
        <taxon>Viridiplantae</taxon>
        <taxon>Streptophyta</taxon>
        <taxon>Embryophyta</taxon>
        <taxon>Tracheophyta</taxon>
        <taxon>Spermatophyta</taxon>
        <taxon>Magnoliopsida</taxon>
        <taxon>eudicotyledons</taxon>
        <taxon>Gunneridae</taxon>
        <taxon>Pentapetalae</taxon>
        <taxon>rosids</taxon>
        <taxon>fabids</taxon>
        <taxon>Cucurbitales</taxon>
        <taxon>Cucurbitaceae</taxon>
        <taxon>Benincaseae</taxon>
        <taxon>Cucumis</taxon>
    </lineage>
</organism>
<protein>
    <submittedName>
        <fullName evidence="2">Gag-pol polyprotein</fullName>
    </submittedName>
</protein>
<evidence type="ECO:0000313" key="3">
    <source>
        <dbReference type="EMBL" id="TYK26287.1"/>
    </source>
</evidence>
<proteinExistence type="predicted"/>
<evidence type="ECO:0000259" key="1">
    <source>
        <dbReference type="Pfam" id="PF25597"/>
    </source>
</evidence>
<reference evidence="4 5" key="1">
    <citation type="submission" date="2019-08" db="EMBL/GenBank/DDBJ databases">
        <title>Draft genome sequences of two oriental melons (Cucumis melo L. var makuwa).</title>
        <authorList>
            <person name="Kwon S.-Y."/>
        </authorList>
    </citation>
    <scope>NUCLEOTIDE SEQUENCE [LARGE SCALE GENOMIC DNA]</scope>
    <source>
        <strain evidence="5">cv. Chang Bougi</strain>
        <strain evidence="4">cv. SW 3</strain>
        <tissue evidence="2">Leaf</tissue>
    </source>
</reference>